<dbReference type="InterPro" id="IPR036249">
    <property type="entry name" value="Thioredoxin-like_sf"/>
</dbReference>
<dbReference type="GO" id="GO:0005739">
    <property type="term" value="C:mitochondrion"/>
    <property type="evidence" value="ECO:0007669"/>
    <property type="project" value="UniProtKB-SubCell"/>
</dbReference>
<evidence type="ECO:0000256" key="7">
    <source>
        <dbReference type="SAM" id="MobiDB-lite"/>
    </source>
</evidence>
<protein>
    <submittedName>
        <fullName evidence="8">Uncharacterized protein</fullName>
    </submittedName>
</protein>
<keyword evidence="5" id="KW-0560">Oxidoreductase</keyword>
<keyword evidence="4" id="KW-0809">Transit peptide</keyword>
<dbReference type="InterPro" id="IPR006660">
    <property type="entry name" value="Arsenate_reductase-like"/>
</dbReference>
<evidence type="ECO:0000256" key="5">
    <source>
        <dbReference type="ARBA" id="ARBA00023002"/>
    </source>
</evidence>
<gene>
    <name evidence="8" type="ORF">GOMPHAMPRED_004060</name>
</gene>
<organism evidence="8 9">
    <name type="scientific">Gomphillus americanus</name>
    <dbReference type="NCBI Taxonomy" id="1940652"/>
    <lineage>
        <taxon>Eukaryota</taxon>
        <taxon>Fungi</taxon>
        <taxon>Dikarya</taxon>
        <taxon>Ascomycota</taxon>
        <taxon>Pezizomycotina</taxon>
        <taxon>Lecanoromycetes</taxon>
        <taxon>OSLEUM clade</taxon>
        <taxon>Ostropomycetidae</taxon>
        <taxon>Ostropales</taxon>
        <taxon>Graphidaceae</taxon>
        <taxon>Gomphilloideae</taxon>
        <taxon>Gomphillus</taxon>
    </lineage>
</organism>
<reference evidence="8" key="1">
    <citation type="submission" date="2021-03" db="EMBL/GenBank/DDBJ databases">
        <authorList>
            <person name="Tagirdzhanova G."/>
        </authorList>
    </citation>
    <scope>NUCLEOTIDE SEQUENCE</scope>
</reference>
<evidence type="ECO:0000256" key="2">
    <source>
        <dbReference type="ARBA" id="ARBA00004173"/>
    </source>
</evidence>
<keyword evidence="6" id="KW-0496">Mitochondrion</keyword>
<dbReference type="Proteomes" id="UP000664169">
    <property type="component" value="Unassembled WGS sequence"/>
</dbReference>
<evidence type="ECO:0000313" key="8">
    <source>
        <dbReference type="EMBL" id="CAF9926099.1"/>
    </source>
</evidence>
<dbReference type="AlphaFoldDB" id="A0A8H3FMI4"/>
<evidence type="ECO:0000313" key="9">
    <source>
        <dbReference type="Proteomes" id="UP000664169"/>
    </source>
</evidence>
<feature type="region of interest" description="Disordered" evidence="7">
    <location>
        <begin position="37"/>
        <end position="65"/>
    </location>
</feature>
<dbReference type="InterPro" id="IPR012882">
    <property type="entry name" value="Fmp46"/>
</dbReference>
<dbReference type="PROSITE" id="PS51353">
    <property type="entry name" value="ARSC"/>
    <property type="match status" value="1"/>
</dbReference>
<evidence type="ECO:0000256" key="6">
    <source>
        <dbReference type="ARBA" id="ARBA00023128"/>
    </source>
</evidence>
<dbReference type="EMBL" id="CAJPDQ010000024">
    <property type="protein sequence ID" value="CAF9926099.1"/>
    <property type="molecule type" value="Genomic_DNA"/>
</dbReference>
<evidence type="ECO:0000256" key="1">
    <source>
        <dbReference type="ARBA" id="ARBA00002963"/>
    </source>
</evidence>
<name>A0A8H3FMI4_9LECA</name>
<dbReference type="OrthoDB" id="59229at2759"/>
<comment type="subcellular location">
    <subcellularLocation>
        <location evidence="2">Mitochondrion</location>
    </subcellularLocation>
</comment>
<comment type="function">
    <text evidence="1">Putative mitochondrial redox protein which could be involved in the reduction of small toxic molecules.</text>
</comment>
<proteinExistence type="inferred from homology"/>
<dbReference type="SUPFAM" id="SSF52833">
    <property type="entry name" value="Thioredoxin-like"/>
    <property type="match status" value="1"/>
</dbReference>
<accession>A0A8H3FMI4</accession>
<comment type="similarity">
    <text evidence="3">Belongs to the FMP46 family.</text>
</comment>
<evidence type="ECO:0000256" key="3">
    <source>
        <dbReference type="ARBA" id="ARBA00009734"/>
    </source>
</evidence>
<sequence length="142" mass="15775">MFRFHKPKDVITIFHKPSVAASTRALNLLKQITAQASENATEDQASDHSAQNKINRNDLDLDVSEEAPTGDQLKTIIEYLGVDKANTVVRGANSITDAIKKLEQDKNLFQHPIIVDWNNGRAVHGDNESAILKMIREGSKDL</sequence>
<feature type="compositionally biased region" description="Polar residues" evidence="7">
    <location>
        <begin position="37"/>
        <end position="54"/>
    </location>
</feature>
<dbReference type="GO" id="GO:0016491">
    <property type="term" value="F:oxidoreductase activity"/>
    <property type="evidence" value="ECO:0007669"/>
    <property type="project" value="UniProtKB-KW"/>
</dbReference>
<dbReference type="PANTHER" id="PTHR28071">
    <property type="entry name" value="REDOX PROTEIN FMP46, MITOCHONDRIAL-RELATED"/>
    <property type="match status" value="1"/>
</dbReference>
<dbReference type="Pfam" id="PF07955">
    <property type="entry name" value="DUF1687"/>
    <property type="match status" value="1"/>
</dbReference>
<evidence type="ECO:0000256" key="4">
    <source>
        <dbReference type="ARBA" id="ARBA00022946"/>
    </source>
</evidence>
<keyword evidence="9" id="KW-1185">Reference proteome</keyword>
<dbReference type="Gene3D" id="3.40.30.10">
    <property type="entry name" value="Glutaredoxin"/>
    <property type="match status" value="1"/>
</dbReference>
<dbReference type="PANTHER" id="PTHR28071:SF1">
    <property type="entry name" value="REDOX PROTEIN FMP46, MITOCHONDRIAL-RELATED"/>
    <property type="match status" value="1"/>
</dbReference>
<comment type="caution">
    <text evidence="8">The sequence shown here is derived from an EMBL/GenBank/DDBJ whole genome shotgun (WGS) entry which is preliminary data.</text>
</comment>